<evidence type="ECO:0000259" key="3">
    <source>
        <dbReference type="Pfam" id="PF13556"/>
    </source>
</evidence>
<comment type="similarity">
    <text evidence="1">Belongs to the CdaR family.</text>
</comment>
<feature type="domain" description="Purine catabolism PurC-like" evidence="2">
    <location>
        <begin position="10"/>
        <end position="129"/>
    </location>
</feature>
<dbReference type="PANTHER" id="PTHR33744:SF1">
    <property type="entry name" value="DNA-BINDING TRANSCRIPTIONAL ACTIVATOR ADER"/>
    <property type="match status" value="1"/>
</dbReference>
<dbReference type="RefSeq" id="WP_076169625.1">
    <property type="nucleotide sequence ID" value="NZ_MRTP01000002.1"/>
</dbReference>
<dbReference type="Pfam" id="PF07905">
    <property type="entry name" value="PucR"/>
    <property type="match status" value="1"/>
</dbReference>
<keyword evidence="6" id="KW-1185">Reference proteome</keyword>
<dbReference type="PANTHER" id="PTHR33744">
    <property type="entry name" value="CARBOHYDRATE DIACID REGULATOR"/>
    <property type="match status" value="1"/>
</dbReference>
<dbReference type="Proteomes" id="UP000187172">
    <property type="component" value="Unassembled WGS sequence"/>
</dbReference>
<dbReference type="InterPro" id="IPR012914">
    <property type="entry name" value="PucR_dom"/>
</dbReference>
<accession>A0A1R1ETT8</accession>
<dbReference type="STRING" id="297318.BK138_11020"/>
<dbReference type="Pfam" id="PF13556">
    <property type="entry name" value="HTH_30"/>
    <property type="match status" value="1"/>
</dbReference>
<dbReference type="Pfam" id="PF17853">
    <property type="entry name" value="GGDEF_2"/>
    <property type="match status" value="1"/>
</dbReference>
<dbReference type="InterPro" id="IPR041522">
    <property type="entry name" value="CdaR_GGDEF"/>
</dbReference>
<dbReference type="InterPro" id="IPR042070">
    <property type="entry name" value="PucR_C-HTH_sf"/>
</dbReference>
<proteinExistence type="inferred from homology"/>
<feature type="domain" description="CdaR GGDEF-like" evidence="4">
    <location>
        <begin position="265"/>
        <end position="395"/>
    </location>
</feature>
<dbReference type="InterPro" id="IPR051448">
    <property type="entry name" value="CdaR-like_regulators"/>
</dbReference>
<evidence type="ECO:0000313" key="6">
    <source>
        <dbReference type="Proteomes" id="UP000187172"/>
    </source>
</evidence>
<dbReference type="AlphaFoldDB" id="A0A1R1ETT8"/>
<feature type="domain" description="PucR C-terminal helix-turn-helix" evidence="3">
    <location>
        <begin position="449"/>
        <end position="503"/>
    </location>
</feature>
<reference evidence="5 6" key="1">
    <citation type="submission" date="2016-11" db="EMBL/GenBank/DDBJ databases">
        <title>Paenibacillus species isolates.</title>
        <authorList>
            <person name="Beno S.M."/>
        </authorList>
    </citation>
    <scope>NUCLEOTIDE SEQUENCE [LARGE SCALE GENOMIC DNA]</scope>
    <source>
        <strain evidence="5 6">FSL R5-0378</strain>
    </source>
</reference>
<dbReference type="Gene3D" id="1.10.10.2840">
    <property type="entry name" value="PucR C-terminal helix-turn-helix domain"/>
    <property type="match status" value="1"/>
</dbReference>
<gene>
    <name evidence="5" type="ORF">BK138_11020</name>
</gene>
<protein>
    <recommendedName>
        <fullName evidence="7">Transcriptional regulator</fullName>
    </recommendedName>
</protein>
<dbReference type="InterPro" id="IPR025736">
    <property type="entry name" value="PucR_C-HTH_dom"/>
</dbReference>
<name>A0A1R1ETT8_9BACL</name>
<evidence type="ECO:0000313" key="5">
    <source>
        <dbReference type="EMBL" id="OMF55231.1"/>
    </source>
</evidence>
<organism evidence="5 6">
    <name type="scientific">Paenibacillus rhizosphaerae</name>
    <dbReference type="NCBI Taxonomy" id="297318"/>
    <lineage>
        <taxon>Bacteria</taxon>
        <taxon>Bacillati</taxon>
        <taxon>Bacillota</taxon>
        <taxon>Bacilli</taxon>
        <taxon>Bacillales</taxon>
        <taxon>Paenibacillaceae</taxon>
        <taxon>Paenibacillus</taxon>
    </lineage>
</organism>
<evidence type="ECO:0000259" key="2">
    <source>
        <dbReference type="Pfam" id="PF07905"/>
    </source>
</evidence>
<comment type="caution">
    <text evidence="5">The sequence shown here is derived from an EMBL/GenBank/DDBJ whole genome shotgun (WGS) entry which is preliminary data.</text>
</comment>
<evidence type="ECO:0000256" key="1">
    <source>
        <dbReference type="ARBA" id="ARBA00006754"/>
    </source>
</evidence>
<sequence length="512" mass="58605">MSPKGLTVREMLKLPVMEHAQLISGERGLDRIVQYIDIWEVPDIGNWLREGEMVLTTGYSTRNDPSLLVEMIEQLAKVNGAGVAIKPERFIPHIPQEMIDKSNQYDIPIIQLPIGMAYIDITYHVMDQILNRQAVLLRRAEEVNKALTRLVLNNKGIQVVADNVSELIDSPIWIIGKAGEVLASSPEGYPYRSSGKHHQWEVSVDNKMLGKFVVEKRELNELDLMLIEQARLVFSLELMRNKIAKDTENRLRGTFFEELILNTVSDERVTASRGRQLGLSPEWLWEVAVVEADEPFYNEDSTVVTNIQAFIRKESAARKVRSQLQIHGGRIVLFLPSAKPSGQDRRIVDKDVPLPWCDALSGQLSSWEGVRMGIGRPGSLVEAHRSYGEARTAVSIGYRLNQERRMFTYMEVEMIHLLQESTDPARLNRFVEEKVGVLAEHDRTHGTNYVRTLYHYMATGGSLNETSLRMFIHRNSVNYRMDRIKSILGMDLNNPRCRFELYLCTTFYLINH</sequence>
<dbReference type="EMBL" id="MRTP01000002">
    <property type="protein sequence ID" value="OMF55231.1"/>
    <property type="molecule type" value="Genomic_DNA"/>
</dbReference>
<evidence type="ECO:0008006" key="7">
    <source>
        <dbReference type="Google" id="ProtNLM"/>
    </source>
</evidence>
<evidence type="ECO:0000259" key="4">
    <source>
        <dbReference type="Pfam" id="PF17853"/>
    </source>
</evidence>